<dbReference type="EMBL" id="CADCWF010000232">
    <property type="protein sequence ID" value="CAA9569073.1"/>
    <property type="molecule type" value="Genomic_DNA"/>
</dbReference>
<gene>
    <name evidence="1" type="ORF">AVDCRST_MAG59-3314</name>
</gene>
<dbReference type="AlphaFoldDB" id="A0A6J4V485"/>
<accession>A0A6J4V485</accession>
<proteinExistence type="predicted"/>
<organism evidence="1">
    <name type="scientific">uncultured Thermomicrobiales bacterium</name>
    <dbReference type="NCBI Taxonomy" id="1645740"/>
    <lineage>
        <taxon>Bacteria</taxon>
        <taxon>Pseudomonadati</taxon>
        <taxon>Thermomicrobiota</taxon>
        <taxon>Thermomicrobia</taxon>
        <taxon>Thermomicrobiales</taxon>
        <taxon>environmental samples</taxon>
    </lineage>
</organism>
<reference evidence="1" key="1">
    <citation type="submission" date="2020-02" db="EMBL/GenBank/DDBJ databases">
        <authorList>
            <person name="Meier V. D."/>
        </authorList>
    </citation>
    <scope>NUCLEOTIDE SEQUENCE</scope>
    <source>
        <strain evidence="1">AVDCRST_MAG59</strain>
    </source>
</reference>
<protein>
    <submittedName>
        <fullName evidence="1">Uncharacterized protein</fullName>
    </submittedName>
</protein>
<name>A0A6J4V485_9BACT</name>
<evidence type="ECO:0000313" key="1">
    <source>
        <dbReference type="EMBL" id="CAA9569073.1"/>
    </source>
</evidence>
<sequence>MIAQRVGFSSRRSGRLPFARIRAAADRMRAFTYRQAKDEAAAEG</sequence>